<evidence type="ECO:0000313" key="2">
    <source>
        <dbReference type="EMBL" id="KAG9935303.1"/>
    </source>
</evidence>
<dbReference type="Pfam" id="PF00995">
    <property type="entry name" value="Sec1"/>
    <property type="match status" value="1"/>
</dbReference>
<organism evidence="2 3">
    <name type="scientific">Aureobasidium melanogenum</name>
    <name type="common">Aureobasidium pullulans var. melanogenum</name>
    <dbReference type="NCBI Taxonomy" id="46634"/>
    <lineage>
        <taxon>Eukaryota</taxon>
        <taxon>Fungi</taxon>
        <taxon>Dikarya</taxon>
        <taxon>Ascomycota</taxon>
        <taxon>Pezizomycotina</taxon>
        <taxon>Dothideomycetes</taxon>
        <taxon>Dothideomycetidae</taxon>
        <taxon>Dothideales</taxon>
        <taxon>Saccotheciaceae</taxon>
        <taxon>Aureobasidium</taxon>
    </lineage>
</organism>
<keyword evidence="3" id="KW-1185">Reference proteome</keyword>
<dbReference type="InterPro" id="IPR036045">
    <property type="entry name" value="Sec1-like_sf"/>
</dbReference>
<dbReference type="GO" id="GO:0016192">
    <property type="term" value="P:vesicle-mediated transport"/>
    <property type="evidence" value="ECO:0007669"/>
    <property type="project" value="InterPro"/>
</dbReference>
<dbReference type="EMBL" id="JAHFXS010006079">
    <property type="protein sequence ID" value="KAG9935303.1"/>
    <property type="molecule type" value="Genomic_DNA"/>
</dbReference>
<evidence type="ECO:0000256" key="1">
    <source>
        <dbReference type="ARBA" id="ARBA00009884"/>
    </source>
</evidence>
<dbReference type="PANTHER" id="PTHR11679">
    <property type="entry name" value="VESICLE PROTEIN SORTING-ASSOCIATED"/>
    <property type="match status" value="1"/>
</dbReference>
<dbReference type="Gene3D" id="3.40.50.2060">
    <property type="match status" value="1"/>
</dbReference>
<dbReference type="SUPFAM" id="SSF56815">
    <property type="entry name" value="Sec1/munc18-like (SM) proteins"/>
    <property type="match status" value="1"/>
</dbReference>
<dbReference type="InterPro" id="IPR043154">
    <property type="entry name" value="Sec-1-like_dom1"/>
</dbReference>
<gene>
    <name evidence="2" type="ORF">KCU98_g19975</name>
</gene>
<dbReference type="Proteomes" id="UP000729357">
    <property type="component" value="Unassembled WGS sequence"/>
</dbReference>
<evidence type="ECO:0000313" key="3">
    <source>
        <dbReference type="Proteomes" id="UP000729357"/>
    </source>
</evidence>
<comment type="similarity">
    <text evidence="1">Belongs to the STXBP/unc-18/SEC1 family.</text>
</comment>
<proteinExistence type="inferred from homology"/>
<reference evidence="2" key="2">
    <citation type="submission" date="2021-08" db="EMBL/GenBank/DDBJ databases">
        <authorList>
            <person name="Gostincar C."/>
            <person name="Sun X."/>
            <person name="Song Z."/>
            <person name="Gunde-Cimerman N."/>
        </authorList>
    </citation>
    <scope>NUCLEOTIDE SEQUENCE</scope>
    <source>
        <strain evidence="2">EXF-9298</strain>
    </source>
</reference>
<feature type="non-terminal residue" evidence="2">
    <location>
        <position position="103"/>
    </location>
</feature>
<comment type="caution">
    <text evidence="2">The sequence shown here is derived from an EMBL/GenBank/DDBJ whole genome shotgun (WGS) entry which is preliminary data.</text>
</comment>
<protein>
    <submittedName>
        <fullName evidence="2">Uncharacterized protein</fullName>
    </submittedName>
</protein>
<dbReference type="InterPro" id="IPR001619">
    <property type="entry name" value="Sec1-like"/>
</dbReference>
<name>A0A9P8JJ90_AURME</name>
<sequence length="103" mass="11580">MDAFQAVSGYVTKMVSTGDGATASNAAKMKILLLDNDTVSVVSSATTQSALLNHQVYLTDRLDNHNREKMRHLRCLCFVRPSPDSIQFLIDEFRDPKYGEYHI</sequence>
<reference evidence="2" key="1">
    <citation type="journal article" date="2021" name="J Fungi (Basel)">
        <title>Virulence traits and population genomics of the black yeast Aureobasidium melanogenum.</title>
        <authorList>
            <person name="Cernosa A."/>
            <person name="Sun X."/>
            <person name="Gostincar C."/>
            <person name="Fang C."/>
            <person name="Gunde-Cimerman N."/>
            <person name="Song Z."/>
        </authorList>
    </citation>
    <scope>NUCLEOTIDE SEQUENCE</scope>
    <source>
        <strain evidence="2">EXF-9298</strain>
    </source>
</reference>
<accession>A0A9P8JJ90</accession>
<dbReference type="AlphaFoldDB" id="A0A9P8JJ90"/>